<dbReference type="GeneID" id="95984165"/>
<proteinExistence type="predicted"/>
<dbReference type="RefSeq" id="XP_069212066.1">
    <property type="nucleotide sequence ID" value="XM_069351680.1"/>
</dbReference>
<feature type="domain" description="DUF4246" evidence="3">
    <location>
        <begin position="10"/>
        <end position="74"/>
    </location>
</feature>
<dbReference type="EMBL" id="JBBXJM010000002">
    <property type="protein sequence ID" value="KAL1412122.1"/>
    <property type="molecule type" value="Genomic_DNA"/>
</dbReference>
<dbReference type="Proteomes" id="UP001565368">
    <property type="component" value="Unassembled WGS sequence"/>
</dbReference>
<feature type="compositionally biased region" description="Acidic residues" evidence="1">
    <location>
        <begin position="102"/>
        <end position="112"/>
    </location>
</feature>
<organism evidence="4 5">
    <name type="scientific">Vanrija albida</name>
    <dbReference type="NCBI Taxonomy" id="181172"/>
    <lineage>
        <taxon>Eukaryota</taxon>
        <taxon>Fungi</taxon>
        <taxon>Dikarya</taxon>
        <taxon>Basidiomycota</taxon>
        <taxon>Agaricomycotina</taxon>
        <taxon>Tremellomycetes</taxon>
        <taxon>Trichosporonales</taxon>
        <taxon>Trichosporonaceae</taxon>
        <taxon>Vanrija</taxon>
    </lineage>
</organism>
<reference evidence="4 5" key="1">
    <citation type="submission" date="2023-08" db="EMBL/GenBank/DDBJ databases">
        <title>Annotated Genome Sequence of Vanrija albida AlHP1.</title>
        <authorList>
            <person name="Herzog R."/>
        </authorList>
    </citation>
    <scope>NUCLEOTIDE SEQUENCE [LARGE SCALE GENOMIC DNA]</scope>
    <source>
        <strain evidence="4 5">AlHP1</strain>
    </source>
</reference>
<evidence type="ECO:0000313" key="4">
    <source>
        <dbReference type="EMBL" id="KAL1412122.1"/>
    </source>
</evidence>
<protein>
    <submittedName>
        <fullName evidence="4">Uncharacterized protein</fullName>
    </submittedName>
</protein>
<dbReference type="PANTHER" id="PTHR33119">
    <property type="entry name" value="IFI3P"/>
    <property type="match status" value="1"/>
</dbReference>
<name>A0ABR3QBT2_9TREE</name>
<feature type="region of interest" description="Disordered" evidence="1">
    <location>
        <begin position="83"/>
        <end position="113"/>
    </location>
</feature>
<dbReference type="PANTHER" id="PTHR33119:SF1">
    <property type="entry name" value="FE2OG DIOXYGENASE DOMAIN-CONTAINING PROTEIN"/>
    <property type="match status" value="1"/>
</dbReference>
<dbReference type="InterPro" id="IPR025340">
    <property type="entry name" value="DUF4246"/>
</dbReference>
<evidence type="ECO:0000259" key="2">
    <source>
        <dbReference type="Pfam" id="PF14033"/>
    </source>
</evidence>
<dbReference type="Pfam" id="PF14033">
    <property type="entry name" value="DUF4246"/>
    <property type="match status" value="1"/>
</dbReference>
<feature type="domain" description="DUF4246" evidence="2">
    <location>
        <begin position="119"/>
        <end position="583"/>
    </location>
</feature>
<dbReference type="InterPro" id="IPR049192">
    <property type="entry name" value="DUF4246_C"/>
</dbReference>
<sequence>MVTVAGGPRPGLGLDIMVYTEEDQRNAIFPLALLGDWRLSPAPTLRERAMLTFMNSVTDMPGWDDKVLNDQGVRKLELEQFKLAGLPQPESSPRHHKRKTEEDEEDEEDEDPGCGFSAAMFQGCIAELQHKARDFKSTGIVGVLDVNAAILKKDTPEEFRSSIAESLKGVEDEALAQRLKNWQPDHNETLLKVVQPMLYPIVSDRTRVLTDRVLGLADCLDAVGSGHVIDLKAATASDDSGPGFIGRRGDDEYSSELSRENQWLPTEVVVDAEGKAHIASYINNLHPVEHADVYRTVEHILDQALPMFSATYNSVQRSPGDHVRFSEKDFKTLSRACKTPSLCASQGGCKPRNWIQNWIHGHSGGTPDSPFRGQADSTEWYASTHRSEQPEPVPIVQSQKSTYVGADYFTNPAPWATVEDETRTGRLQIFVTVGNILLTPDKPKYETGAYHVEGIVNERICASAIYYYDSQNITDSRLSFKAAADSSVFREGMDEGQCLNLYGLRCAPGGCASPPSVEVGSVESRPGRLVVFPNVFAHRVDPFELKDQHRPGHRKVVGIFLVDPKTPIISTANVPPQQLHWAPQNNALNVVDCKLPPELSTTVYEDVGCPYSLEEAHKITNAMLKDRSDYASYNLKTLPYRGYYTRD</sequence>
<keyword evidence="5" id="KW-1185">Reference proteome</keyword>
<dbReference type="Pfam" id="PF21666">
    <property type="entry name" value="DUF4246_N"/>
    <property type="match status" value="1"/>
</dbReference>
<evidence type="ECO:0000313" key="5">
    <source>
        <dbReference type="Proteomes" id="UP001565368"/>
    </source>
</evidence>
<evidence type="ECO:0000256" key="1">
    <source>
        <dbReference type="SAM" id="MobiDB-lite"/>
    </source>
</evidence>
<gene>
    <name evidence="4" type="ORF">Q8F55_003122</name>
</gene>
<dbReference type="InterPro" id="IPR049207">
    <property type="entry name" value="DUF4246_N"/>
</dbReference>
<accession>A0ABR3QBT2</accession>
<evidence type="ECO:0000259" key="3">
    <source>
        <dbReference type="Pfam" id="PF21666"/>
    </source>
</evidence>
<comment type="caution">
    <text evidence="4">The sequence shown here is derived from an EMBL/GenBank/DDBJ whole genome shotgun (WGS) entry which is preliminary data.</text>
</comment>